<dbReference type="InterPro" id="IPR009057">
    <property type="entry name" value="Homeodomain-like_sf"/>
</dbReference>
<organism evidence="6 7">
    <name type="scientific">Lysinibacillus zambalensis</name>
    <dbReference type="NCBI Taxonomy" id="3160866"/>
    <lineage>
        <taxon>Bacteria</taxon>
        <taxon>Bacillati</taxon>
        <taxon>Bacillota</taxon>
        <taxon>Bacilli</taxon>
        <taxon>Bacillales</taxon>
        <taxon>Bacillaceae</taxon>
        <taxon>Lysinibacillus</taxon>
    </lineage>
</organism>
<feature type="domain" description="HTH tetR-type" evidence="5">
    <location>
        <begin position="1"/>
        <end position="60"/>
    </location>
</feature>
<proteinExistence type="predicted"/>
<keyword evidence="2 4" id="KW-0238">DNA-binding</keyword>
<dbReference type="PANTHER" id="PTHR47506">
    <property type="entry name" value="TRANSCRIPTIONAL REGULATORY PROTEIN"/>
    <property type="match status" value="1"/>
</dbReference>
<dbReference type="PRINTS" id="PR00455">
    <property type="entry name" value="HTHTETR"/>
</dbReference>
<evidence type="ECO:0000256" key="1">
    <source>
        <dbReference type="ARBA" id="ARBA00023015"/>
    </source>
</evidence>
<dbReference type="Pfam" id="PF00440">
    <property type="entry name" value="TetR_N"/>
    <property type="match status" value="1"/>
</dbReference>
<accession>A0ABV1MLU5</accession>
<evidence type="ECO:0000256" key="3">
    <source>
        <dbReference type="ARBA" id="ARBA00023163"/>
    </source>
</evidence>
<dbReference type="InterPro" id="IPR036271">
    <property type="entry name" value="Tet_transcr_reg_TetR-rel_C_sf"/>
</dbReference>
<reference evidence="6 7" key="1">
    <citation type="submission" date="2024-06" db="EMBL/GenBank/DDBJ databases">
        <title>Lysinibacillus zambalefons sp. nov., a Novel Firmicute Isolated from the Poon Bato Zambales Hyperalkaline Spring.</title>
        <authorList>
            <person name="Aja J.A."/>
            <person name="Lazaro J.E.H."/>
            <person name="Llorin L.D."/>
            <person name="Lim K.R."/>
            <person name="Teodosio J."/>
            <person name="Dalisay D.S."/>
        </authorList>
    </citation>
    <scope>NUCLEOTIDE SEQUENCE [LARGE SCALE GENOMIC DNA]</scope>
    <source>
        <strain evidence="6 7">M3</strain>
    </source>
</reference>
<evidence type="ECO:0000313" key="6">
    <source>
        <dbReference type="EMBL" id="MEQ6353480.1"/>
    </source>
</evidence>
<dbReference type="PANTHER" id="PTHR47506:SF1">
    <property type="entry name" value="HTH-TYPE TRANSCRIPTIONAL REGULATOR YJDC"/>
    <property type="match status" value="1"/>
</dbReference>
<dbReference type="Proteomes" id="UP001478862">
    <property type="component" value="Unassembled WGS sequence"/>
</dbReference>
<dbReference type="Gene3D" id="1.10.10.60">
    <property type="entry name" value="Homeodomain-like"/>
    <property type="match status" value="1"/>
</dbReference>
<keyword evidence="7" id="KW-1185">Reference proteome</keyword>
<dbReference type="InterPro" id="IPR013571">
    <property type="entry name" value="Tscrpt_reg_QacR_C"/>
</dbReference>
<dbReference type="InterPro" id="IPR001647">
    <property type="entry name" value="HTH_TetR"/>
</dbReference>
<evidence type="ECO:0000313" key="7">
    <source>
        <dbReference type="Proteomes" id="UP001478862"/>
    </source>
</evidence>
<evidence type="ECO:0000259" key="5">
    <source>
        <dbReference type="PROSITE" id="PS50977"/>
    </source>
</evidence>
<evidence type="ECO:0000256" key="2">
    <source>
        <dbReference type="ARBA" id="ARBA00023125"/>
    </source>
</evidence>
<comment type="caution">
    <text evidence="6">The sequence shown here is derived from an EMBL/GenBank/DDBJ whole genome shotgun (WGS) entry which is preliminary data.</text>
</comment>
<dbReference type="Pfam" id="PF08360">
    <property type="entry name" value="TetR_C_5"/>
    <property type="match status" value="1"/>
</dbReference>
<evidence type="ECO:0000256" key="4">
    <source>
        <dbReference type="PROSITE-ProRule" id="PRU00335"/>
    </source>
</evidence>
<keyword evidence="1" id="KW-0805">Transcription regulation</keyword>
<protein>
    <submittedName>
        <fullName evidence="6">TetR/AcrR family transcriptional regulator</fullName>
    </submittedName>
</protein>
<keyword evidence="3" id="KW-0804">Transcription</keyword>
<gene>
    <name evidence="6" type="ORF">ABNX05_02505</name>
</gene>
<name>A0ABV1MLU5_9BACI</name>
<dbReference type="SUPFAM" id="SSF48498">
    <property type="entry name" value="Tetracyclin repressor-like, C-terminal domain"/>
    <property type="match status" value="1"/>
</dbReference>
<dbReference type="SUPFAM" id="SSF46689">
    <property type="entry name" value="Homeodomain-like"/>
    <property type="match status" value="1"/>
</dbReference>
<feature type="DNA-binding region" description="H-T-H motif" evidence="4">
    <location>
        <begin position="23"/>
        <end position="42"/>
    </location>
</feature>
<sequence>MTRNRIKEVAYKQLAEKGYDQATLSSIAKEVGIKTPSIYAFFKNKEDLFMAVYKDLLEEYYLHIKRSIANFKNGSAKEKLYQIVKELCNYYLSQPEKTAAYTKLAFYLPPTLNDKVKNIFNEMEEMLFEVLETIFSEGIEQGIIKDQPVDDLIASFNCLMDGLFLELLFYTEAKFRRRAEQVWNIYWNGIYKEH</sequence>
<dbReference type="PROSITE" id="PS50977">
    <property type="entry name" value="HTH_TETR_2"/>
    <property type="match status" value="1"/>
</dbReference>
<dbReference type="Gene3D" id="1.10.357.10">
    <property type="entry name" value="Tetracycline Repressor, domain 2"/>
    <property type="match status" value="1"/>
</dbReference>
<dbReference type="EMBL" id="JBEGDG010000001">
    <property type="protein sequence ID" value="MEQ6353480.1"/>
    <property type="molecule type" value="Genomic_DNA"/>
</dbReference>
<dbReference type="RefSeq" id="WP_349658243.1">
    <property type="nucleotide sequence ID" value="NZ_JBEGDG010000001.1"/>
</dbReference>